<dbReference type="Gene3D" id="3.20.20.80">
    <property type="entry name" value="Glycosidases"/>
    <property type="match status" value="1"/>
</dbReference>
<keyword evidence="10" id="KW-1185">Reference proteome</keyword>
<dbReference type="SUPFAM" id="SSF51445">
    <property type="entry name" value="(Trans)glycosidases"/>
    <property type="match status" value="1"/>
</dbReference>
<evidence type="ECO:0000256" key="6">
    <source>
        <dbReference type="SAM" id="MobiDB-lite"/>
    </source>
</evidence>
<keyword evidence="7" id="KW-0812">Transmembrane</keyword>
<feature type="transmembrane region" description="Helical" evidence="7">
    <location>
        <begin position="26"/>
        <end position="45"/>
    </location>
</feature>
<sequence>MFQELTENRCEKMIPIRFYRRRSMQLLFKGIVLVLLCLVVVNLTASHPKGRLSVQELNAANKADEILIKKRENADPPIMVPPNEPAPQKMETTKDVTESAASVVINKAPFVRESRKGQFYENVVVHFDLKGAPPKVAYFVDLLKLAAKGGASGILLEWEDMFPWSGELEKFKNTDAYSMKDVETILNTASSLGLDIIPLVQTFGHLEWILKYEETRKYRENDAYPQVLCLGNQEGVNLIKEALRQVIETHKKYGITFMHIGADEAFEFGVCAESREWISKNIADGGKQLLALAHLKNIAEFVKKTAGDETTVLAWHDMLKDFDTRLIKKLELGKVIEPVVWDYSENIVTLNDYIFSSLAENFPTMWASSAFKGANYPSVSFSDVHHYEVNNRNWIPTKRKNERKFQNGFRGIIITGWQRYDHLAGLCEILPMGTPSMILQLQIAITAPNLDERVYRANAAKILECSSFTVAGKTDVISNKCGFPGSNVYMLYQSVAQRTLKSMKDRLGENHHLMGWANRYNRKYNISQNWYHKEMRPFISSMLSEYDNLVKSFRREMSPHFFDNTIEEFIYENLEEMGENNRTYFPPSQYVQFHGNPIMPFAPSIPNFQQHLNNGIPRNHAICVPPGQPYVHTVPATVIPHIVTPHGLIPMTQSITQIEVPQSILPPISPVAHRLMILKQNEAQKEAKRLAKLESMARLKKEREERRALKRLGLPKQKRNREKDDDEDEDVTSSTFSNLTKKKAHPVKTMPFSKDSFVIRLKDIDSFSRSNEIWRVDNHILMQKFTGVPSFRAPARQFQSTNRMSGYDFRAAWRFYVINPENVEFDRCSSEITVHYFPDITILREAKKFAEAKDEEFKNVENDEYREKLMMLQKKQDKSRAERLLRMTERRQRKLEMRYKVMQSKKEEGFKIPKRSIKPSWIDYRNRLGSASVNVSMLRKSHLPTYFKTQKSSSDEESSEYICHQVLNELIEAIIEHEHEECAVSSSDWDSENEESSTSQTTVTENHIYYEDDVPVVGCEVTLT</sequence>
<evidence type="ECO:0000313" key="10">
    <source>
        <dbReference type="Proteomes" id="UP000494206"/>
    </source>
</evidence>
<accession>A0A8S1EC42</accession>
<evidence type="ECO:0000256" key="4">
    <source>
        <dbReference type="ARBA" id="ARBA00022801"/>
    </source>
</evidence>
<dbReference type="EC" id="3.2.1.52" evidence="3"/>
<evidence type="ECO:0000256" key="1">
    <source>
        <dbReference type="ARBA" id="ARBA00001231"/>
    </source>
</evidence>
<dbReference type="Pfam" id="PF00728">
    <property type="entry name" value="Glyco_hydro_20"/>
    <property type="match status" value="1"/>
</dbReference>
<feature type="coiled-coil region" evidence="5">
    <location>
        <begin position="862"/>
        <end position="898"/>
    </location>
</feature>
<name>A0A8S1EC42_9PELO</name>
<comment type="similarity">
    <text evidence="2">Belongs to the glycosyl hydrolase 20 family.</text>
</comment>
<dbReference type="CDD" id="cd06565">
    <property type="entry name" value="GH20_GcnA-like"/>
    <property type="match status" value="1"/>
</dbReference>
<dbReference type="InterPro" id="IPR038901">
    <property type="entry name" value="HEXDC-like"/>
</dbReference>
<evidence type="ECO:0000256" key="5">
    <source>
        <dbReference type="SAM" id="Coils"/>
    </source>
</evidence>
<organism evidence="9 10">
    <name type="scientific">Caenorhabditis bovis</name>
    <dbReference type="NCBI Taxonomy" id="2654633"/>
    <lineage>
        <taxon>Eukaryota</taxon>
        <taxon>Metazoa</taxon>
        <taxon>Ecdysozoa</taxon>
        <taxon>Nematoda</taxon>
        <taxon>Chromadorea</taxon>
        <taxon>Rhabditida</taxon>
        <taxon>Rhabditina</taxon>
        <taxon>Rhabditomorpha</taxon>
        <taxon>Rhabditoidea</taxon>
        <taxon>Rhabditidae</taxon>
        <taxon>Peloderinae</taxon>
        <taxon>Caenorhabditis</taxon>
    </lineage>
</organism>
<feature type="compositionally biased region" description="Low complexity" evidence="6">
    <location>
        <begin position="996"/>
        <end position="1005"/>
    </location>
</feature>
<dbReference type="PANTHER" id="PTHR21040:SF4">
    <property type="entry name" value="BETA-N-ACETYLHEXOSAMINIDASE"/>
    <property type="match status" value="1"/>
</dbReference>
<dbReference type="EMBL" id="CADEPM010000001">
    <property type="protein sequence ID" value="CAB3398240.1"/>
    <property type="molecule type" value="Genomic_DNA"/>
</dbReference>
<comment type="caution">
    <text evidence="9">The sequence shown here is derived from an EMBL/GenBank/DDBJ whole genome shotgun (WGS) entry which is preliminary data.</text>
</comment>
<gene>
    <name evidence="9" type="ORF">CBOVIS_LOCUS1534</name>
</gene>
<dbReference type="Proteomes" id="UP000494206">
    <property type="component" value="Unassembled WGS sequence"/>
</dbReference>
<feature type="region of interest" description="Disordered" evidence="6">
    <location>
        <begin position="984"/>
        <end position="1005"/>
    </location>
</feature>
<evidence type="ECO:0000313" key="9">
    <source>
        <dbReference type="EMBL" id="CAB3398240.1"/>
    </source>
</evidence>
<dbReference type="GO" id="GO:0005975">
    <property type="term" value="P:carbohydrate metabolic process"/>
    <property type="evidence" value="ECO:0007669"/>
    <property type="project" value="InterPro"/>
</dbReference>
<evidence type="ECO:0000256" key="7">
    <source>
        <dbReference type="SAM" id="Phobius"/>
    </source>
</evidence>
<dbReference type="FunFam" id="3.20.20.80:FF:000222">
    <property type="entry name" value="Hexosaminidase"/>
    <property type="match status" value="1"/>
</dbReference>
<evidence type="ECO:0000256" key="2">
    <source>
        <dbReference type="ARBA" id="ARBA00006285"/>
    </source>
</evidence>
<keyword evidence="4" id="KW-0378">Hydrolase</keyword>
<dbReference type="InterPro" id="IPR017853">
    <property type="entry name" value="GH"/>
</dbReference>
<dbReference type="PANTHER" id="PTHR21040">
    <property type="entry name" value="BCDNA.GH04120"/>
    <property type="match status" value="1"/>
</dbReference>
<evidence type="ECO:0000256" key="3">
    <source>
        <dbReference type="ARBA" id="ARBA00012663"/>
    </source>
</evidence>
<keyword evidence="7" id="KW-1133">Transmembrane helix</keyword>
<feature type="domain" description="Glycoside hydrolase family 20 catalytic" evidence="8">
    <location>
        <begin position="172"/>
        <end position="323"/>
    </location>
</feature>
<dbReference type="GO" id="GO:0004563">
    <property type="term" value="F:beta-N-acetylhexosaminidase activity"/>
    <property type="evidence" value="ECO:0007669"/>
    <property type="project" value="UniProtKB-EC"/>
</dbReference>
<feature type="region of interest" description="Disordered" evidence="6">
    <location>
        <begin position="704"/>
        <end position="734"/>
    </location>
</feature>
<dbReference type="AlphaFoldDB" id="A0A8S1EC42"/>
<keyword evidence="5" id="KW-0175">Coiled coil</keyword>
<dbReference type="InterPro" id="IPR015883">
    <property type="entry name" value="Glyco_hydro_20_cat"/>
</dbReference>
<keyword evidence="7" id="KW-0472">Membrane</keyword>
<dbReference type="OrthoDB" id="47475at2759"/>
<proteinExistence type="inferred from homology"/>
<comment type="catalytic activity">
    <reaction evidence="1">
        <text>Hydrolysis of terminal non-reducing N-acetyl-D-hexosamine residues in N-acetyl-beta-D-hexosaminides.</text>
        <dbReference type="EC" id="3.2.1.52"/>
    </reaction>
</comment>
<reference evidence="9 10" key="1">
    <citation type="submission" date="2020-04" db="EMBL/GenBank/DDBJ databases">
        <authorList>
            <person name="Laetsch R D."/>
            <person name="Stevens L."/>
            <person name="Kumar S."/>
            <person name="Blaxter L. M."/>
        </authorList>
    </citation>
    <scope>NUCLEOTIDE SEQUENCE [LARGE SCALE GENOMIC DNA]</scope>
</reference>
<protein>
    <recommendedName>
        <fullName evidence="3">beta-N-acetylhexosaminidase</fullName>
        <ecNumber evidence="3">3.2.1.52</ecNumber>
    </recommendedName>
</protein>
<evidence type="ECO:0000259" key="8">
    <source>
        <dbReference type="Pfam" id="PF00728"/>
    </source>
</evidence>